<accession>A0A512SW03</accession>
<keyword evidence="3" id="KW-1185">Reference proteome</keyword>
<reference evidence="2 3" key="1">
    <citation type="submission" date="2019-07" db="EMBL/GenBank/DDBJ databases">
        <title>Whole genome shotgun sequence of Knoellia locipacati NBRC 109775.</title>
        <authorList>
            <person name="Hosoyama A."/>
            <person name="Uohara A."/>
            <person name="Ohji S."/>
            <person name="Ichikawa N."/>
        </authorList>
    </citation>
    <scope>NUCLEOTIDE SEQUENCE [LARGE SCALE GENOMIC DNA]</scope>
    <source>
        <strain evidence="2 3">NBRC 109775</strain>
    </source>
</reference>
<dbReference type="Proteomes" id="UP000321793">
    <property type="component" value="Unassembled WGS sequence"/>
</dbReference>
<feature type="transmembrane region" description="Helical" evidence="1">
    <location>
        <begin position="32"/>
        <end position="53"/>
    </location>
</feature>
<protein>
    <submittedName>
        <fullName evidence="2">Uncharacterized protein</fullName>
    </submittedName>
</protein>
<feature type="transmembrane region" description="Helical" evidence="1">
    <location>
        <begin position="59"/>
        <end position="79"/>
    </location>
</feature>
<organism evidence="2 3">
    <name type="scientific">Knoellia locipacati</name>
    <dbReference type="NCBI Taxonomy" id="882824"/>
    <lineage>
        <taxon>Bacteria</taxon>
        <taxon>Bacillati</taxon>
        <taxon>Actinomycetota</taxon>
        <taxon>Actinomycetes</taxon>
        <taxon>Micrococcales</taxon>
        <taxon>Intrasporangiaceae</taxon>
        <taxon>Knoellia</taxon>
    </lineage>
</organism>
<name>A0A512SW03_9MICO</name>
<proteinExistence type="predicted"/>
<evidence type="ECO:0000256" key="1">
    <source>
        <dbReference type="SAM" id="Phobius"/>
    </source>
</evidence>
<keyword evidence="1" id="KW-1133">Transmembrane helix</keyword>
<keyword evidence="1" id="KW-0472">Membrane</keyword>
<keyword evidence="1" id="KW-0812">Transmembrane</keyword>
<sequence length="199" mass="20822">MSTPFVQPHALYPPDLRLAHEAQVRQFRIGKLVAILGLGAVGLLCGLAVWAGVGGWSGLAVGVLVLVGVGLLLWIPMAISAAKESKHAGPAGRGPSAFGQVVTSAPPADVWNAVYAALAAERFGPPRTTDPQTVVSTRSLSMASWGETVTVRIQSGPDGRGVVSAWSRPAYPLQWLDYGRNRRYANAVLTAVPGATPVH</sequence>
<dbReference type="RefSeq" id="WP_147061628.1">
    <property type="nucleotide sequence ID" value="NZ_BAABDN010000001.1"/>
</dbReference>
<evidence type="ECO:0000313" key="2">
    <source>
        <dbReference type="EMBL" id="GEQ12085.1"/>
    </source>
</evidence>
<dbReference type="OrthoDB" id="4843298at2"/>
<gene>
    <name evidence="2" type="ORF">KLO01_01320</name>
</gene>
<dbReference type="EMBL" id="BKBA01000002">
    <property type="protein sequence ID" value="GEQ12085.1"/>
    <property type="molecule type" value="Genomic_DNA"/>
</dbReference>
<dbReference type="AlphaFoldDB" id="A0A512SW03"/>
<comment type="caution">
    <text evidence="2">The sequence shown here is derived from an EMBL/GenBank/DDBJ whole genome shotgun (WGS) entry which is preliminary data.</text>
</comment>
<evidence type="ECO:0000313" key="3">
    <source>
        <dbReference type="Proteomes" id="UP000321793"/>
    </source>
</evidence>